<gene>
    <name evidence="1" type="ORF">C7R92_31525</name>
</gene>
<evidence type="ECO:0000313" key="2">
    <source>
        <dbReference type="Proteomes" id="UP000241645"/>
    </source>
</evidence>
<evidence type="ECO:0008006" key="3">
    <source>
        <dbReference type="Google" id="ProtNLM"/>
    </source>
</evidence>
<accession>A0ABX5FFM3</accession>
<evidence type="ECO:0000313" key="1">
    <source>
        <dbReference type="EMBL" id="PSK01337.1"/>
    </source>
</evidence>
<protein>
    <recommendedName>
        <fullName evidence="3">Transposase</fullName>
    </recommendedName>
</protein>
<proteinExistence type="predicted"/>
<reference evidence="1 2" key="1">
    <citation type="submission" date="2018-03" db="EMBL/GenBank/DDBJ databases">
        <title>Brevisbacillus phylogenomics.</title>
        <authorList>
            <person name="Dunlap C."/>
        </authorList>
    </citation>
    <scope>NUCLEOTIDE SEQUENCE [LARGE SCALE GENOMIC DNA]</scope>
    <source>
        <strain evidence="1 2">NRRL B-41110</strain>
    </source>
</reference>
<keyword evidence="2" id="KW-1185">Reference proteome</keyword>
<dbReference type="EMBL" id="PXZO01000080">
    <property type="protein sequence ID" value="PSK01337.1"/>
    <property type="molecule type" value="Genomic_DNA"/>
</dbReference>
<name>A0ABX5FFM3_9BACL</name>
<dbReference type="GeneID" id="95754595"/>
<sequence length="139" mass="16065">MKAVLDPTWNELRTGNQFTGSSDITIMGLADLPEEDRKRYEAMGFVTKPVERRVEKQVFEEIATPPSGFTVAPRKPNEMYKLTVKEFQRMKADGKSDEEIMKIYNCSNMNLFYKWKRENGLTGVRKPGKRQLAQKKVKA</sequence>
<dbReference type="RefSeq" id="WP_106836866.1">
    <property type="nucleotide sequence ID" value="NZ_JARMEW010000044.1"/>
</dbReference>
<comment type="caution">
    <text evidence="1">The sequence shown here is derived from an EMBL/GenBank/DDBJ whole genome shotgun (WGS) entry which is preliminary data.</text>
</comment>
<dbReference type="Proteomes" id="UP000241645">
    <property type="component" value="Unassembled WGS sequence"/>
</dbReference>
<organism evidence="1 2">
    <name type="scientific">Brevibacillus porteri</name>
    <dbReference type="NCBI Taxonomy" id="2126350"/>
    <lineage>
        <taxon>Bacteria</taxon>
        <taxon>Bacillati</taxon>
        <taxon>Bacillota</taxon>
        <taxon>Bacilli</taxon>
        <taxon>Bacillales</taxon>
        <taxon>Paenibacillaceae</taxon>
        <taxon>Brevibacillus</taxon>
    </lineage>
</organism>